<name>A0A0P1IFY3_9RHOB</name>
<proteinExistence type="predicted"/>
<keyword evidence="1" id="KW-0732">Signal</keyword>
<sequence>MGRPVLLIGIAMPLIPRLLAIALLAAPVFAQAQSAETSQPGLSLELNAVQNVEGACRFTFVANNGTGAAIDRAVFETVIFDATGGVVRLSLFDFRELPEGRPRVRQFDVPGMTCETIGQTLINGTNTCISNGAESDICSDGLMLNSRITIKLLG</sequence>
<accession>A0A0P1IFY3</accession>
<evidence type="ECO:0000313" key="3">
    <source>
        <dbReference type="Proteomes" id="UP000051870"/>
    </source>
</evidence>
<evidence type="ECO:0008006" key="4">
    <source>
        <dbReference type="Google" id="ProtNLM"/>
    </source>
</evidence>
<evidence type="ECO:0000256" key="1">
    <source>
        <dbReference type="SAM" id="SignalP"/>
    </source>
</evidence>
<feature type="signal peptide" evidence="1">
    <location>
        <begin position="1"/>
        <end position="32"/>
    </location>
</feature>
<dbReference type="EMBL" id="CYTW01000005">
    <property type="protein sequence ID" value="CUK10715.1"/>
    <property type="molecule type" value="Genomic_DNA"/>
</dbReference>
<dbReference type="Proteomes" id="UP000051870">
    <property type="component" value="Unassembled WGS sequence"/>
</dbReference>
<keyword evidence="3" id="KW-1185">Reference proteome</keyword>
<organism evidence="2 3">
    <name type="scientific">Shimia thalassica</name>
    <dbReference type="NCBI Taxonomy" id="1715693"/>
    <lineage>
        <taxon>Bacteria</taxon>
        <taxon>Pseudomonadati</taxon>
        <taxon>Pseudomonadota</taxon>
        <taxon>Alphaproteobacteria</taxon>
        <taxon>Rhodobacterales</taxon>
        <taxon>Roseobacteraceae</taxon>
    </lineage>
</organism>
<dbReference type="STRING" id="1715693.PH7735_03483"/>
<feature type="chain" id="PRO_5006065231" description="Tat pathway signal sequence domain protein" evidence="1">
    <location>
        <begin position="33"/>
        <end position="154"/>
    </location>
</feature>
<dbReference type="AlphaFoldDB" id="A0A0P1IFY3"/>
<reference evidence="3" key="1">
    <citation type="submission" date="2015-09" db="EMBL/GenBank/DDBJ databases">
        <authorList>
            <person name="Rodrigo-Torres Lidia"/>
            <person name="Arahal R.David."/>
        </authorList>
    </citation>
    <scope>NUCLEOTIDE SEQUENCE [LARGE SCALE GENOMIC DNA]</scope>
    <source>
        <strain evidence="3">CECT 7735</strain>
    </source>
</reference>
<gene>
    <name evidence="2" type="ORF">PH7735_03483</name>
</gene>
<evidence type="ECO:0000313" key="2">
    <source>
        <dbReference type="EMBL" id="CUK10715.1"/>
    </source>
</evidence>
<protein>
    <recommendedName>
        <fullName evidence="4">Tat pathway signal sequence domain protein</fullName>
    </recommendedName>
</protein>